<dbReference type="STRING" id="1715693.PH7735_02400"/>
<organism evidence="2 3">
    <name type="scientific">Shimia thalassica</name>
    <dbReference type="NCBI Taxonomy" id="1715693"/>
    <lineage>
        <taxon>Bacteria</taxon>
        <taxon>Pseudomonadati</taxon>
        <taxon>Pseudomonadota</taxon>
        <taxon>Alphaproteobacteria</taxon>
        <taxon>Rhodobacterales</taxon>
        <taxon>Roseobacteraceae</taxon>
    </lineage>
</organism>
<feature type="domain" description="GIY-YIG" evidence="1">
    <location>
        <begin position="55"/>
        <end position="149"/>
    </location>
</feature>
<protein>
    <recommendedName>
        <fullName evidence="1">GIY-YIG domain-containing protein</fullName>
    </recommendedName>
</protein>
<evidence type="ECO:0000259" key="1">
    <source>
        <dbReference type="PROSITE" id="PS50164"/>
    </source>
</evidence>
<sequence>MNWDFIDLLIRDLESSKQTKPITFSVKHGIPEELKGSRGVYIIKQVKGEPQAAFNEYNVYRENNENLNCPPLNQKPNHILYVGRHKDDIRKRLAEHLVKASDTTSALRLNEWGTADYEIDVYLFPDINPNLLQIIEACFAEQMQPAFGQHGKI</sequence>
<accession>A0A0P1IA30</accession>
<reference evidence="3" key="1">
    <citation type="submission" date="2015-09" db="EMBL/GenBank/DDBJ databases">
        <authorList>
            <person name="Rodrigo-Torres Lidia"/>
            <person name="Arahal R.David."/>
        </authorList>
    </citation>
    <scope>NUCLEOTIDE SEQUENCE [LARGE SCALE GENOMIC DNA]</scope>
    <source>
        <strain evidence="3">CECT 7735</strain>
    </source>
</reference>
<evidence type="ECO:0000313" key="2">
    <source>
        <dbReference type="EMBL" id="CUK01006.1"/>
    </source>
</evidence>
<keyword evidence="3" id="KW-1185">Reference proteome</keyword>
<evidence type="ECO:0000313" key="3">
    <source>
        <dbReference type="Proteomes" id="UP000051870"/>
    </source>
</evidence>
<dbReference type="EMBL" id="CYTW01000002">
    <property type="protein sequence ID" value="CUK01006.1"/>
    <property type="molecule type" value="Genomic_DNA"/>
</dbReference>
<dbReference type="GeneID" id="83881423"/>
<dbReference type="InterPro" id="IPR000305">
    <property type="entry name" value="GIY-YIG_endonuc"/>
</dbReference>
<gene>
    <name evidence="2" type="ORF">PH7735_02400</name>
</gene>
<dbReference type="RefSeq" id="WP_058311577.1">
    <property type="nucleotide sequence ID" value="NZ_CYTW01000002.1"/>
</dbReference>
<dbReference type="PROSITE" id="PS50164">
    <property type="entry name" value="GIY_YIG"/>
    <property type="match status" value="1"/>
</dbReference>
<proteinExistence type="predicted"/>
<dbReference type="AlphaFoldDB" id="A0A0P1IA30"/>
<dbReference type="Proteomes" id="UP000051870">
    <property type="component" value="Unassembled WGS sequence"/>
</dbReference>
<name>A0A0P1IA30_9RHOB</name>